<gene>
    <name evidence="7" type="ORF">DES49_2674</name>
</gene>
<comment type="caution">
    <text evidence="7">The sequence shown here is derived from an EMBL/GenBank/DDBJ whole genome shotgun (WGS) entry which is preliminary data.</text>
</comment>
<dbReference type="Proteomes" id="UP000295830">
    <property type="component" value="Unassembled WGS sequence"/>
</dbReference>
<evidence type="ECO:0000256" key="6">
    <source>
        <dbReference type="PIRNR" id="PIRNR018267"/>
    </source>
</evidence>
<organism evidence="7 8">
    <name type="scientific">Halospina denitrificans</name>
    <dbReference type="NCBI Taxonomy" id="332522"/>
    <lineage>
        <taxon>Bacteria</taxon>
        <taxon>Pseudomonadati</taxon>
        <taxon>Pseudomonadota</taxon>
        <taxon>Gammaproteobacteria</taxon>
        <taxon>Halospina</taxon>
    </lineage>
</organism>
<dbReference type="InterPro" id="IPR011335">
    <property type="entry name" value="Restrct_endonuc-II-like"/>
</dbReference>
<reference evidence="7 8" key="1">
    <citation type="submission" date="2019-03" db="EMBL/GenBank/DDBJ databases">
        <title>Genomic Encyclopedia of Type Strains, Phase IV (KMG-IV): sequencing the most valuable type-strain genomes for metagenomic binning, comparative biology and taxonomic classification.</title>
        <authorList>
            <person name="Goeker M."/>
        </authorList>
    </citation>
    <scope>NUCLEOTIDE SEQUENCE [LARGE SCALE GENOMIC DNA]</scope>
    <source>
        <strain evidence="7 8">DSM 15505</strain>
    </source>
</reference>
<evidence type="ECO:0000256" key="1">
    <source>
        <dbReference type="ARBA" id="ARBA00022722"/>
    </source>
</evidence>
<name>A0A4R7JJX3_9GAMM</name>
<dbReference type="Pfam" id="PF03852">
    <property type="entry name" value="Vsr"/>
    <property type="match status" value="1"/>
</dbReference>
<dbReference type="NCBIfam" id="TIGR00632">
    <property type="entry name" value="vsr"/>
    <property type="match status" value="1"/>
</dbReference>
<keyword evidence="3 6" id="KW-0227">DNA damage</keyword>
<dbReference type="OrthoDB" id="9801520at2"/>
<proteinExistence type="inferred from homology"/>
<keyword evidence="2 6" id="KW-0255">Endonuclease</keyword>
<evidence type="ECO:0000313" key="7">
    <source>
        <dbReference type="EMBL" id="TDT37716.1"/>
    </source>
</evidence>
<dbReference type="InterPro" id="IPR004603">
    <property type="entry name" value="DNA_mismatch_endonuc_vsr"/>
</dbReference>
<evidence type="ECO:0000256" key="4">
    <source>
        <dbReference type="ARBA" id="ARBA00022801"/>
    </source>
</evidence>
<dbReference type="RefSeq" id="WP_133736914.1">
    <property type="nucleotide sequence ID" value="NZ_SOAX01000007.1"/>
</dbReference>
<dbReference type="GO" id="GO:0016787">
    <property type="term" value="F:hydrolase activity"/>
    <property type="evidence" value="ECO:0007669"/>
    <property type="project" value="UniProtKB-KW"/>
</dbReference>
<keyword evidence="4 6" id="KW-0378">Hydrolase</keyword>
<keyword evidence="8" id="KW-1185">Reference proteome</keyword>
<dbReference type="Gene3D" id="3.40.960.10">
    <property type="entry name" value="VSR Endonuclease"/>
    <property type="match status" value="1"/>
</dbReference>
<dbReference type="PIRSF" id="PIRSF018267">
    <property type="entry name" value="VSR_endonuc"/>
    <property type="match status" value="1"/>
</dbReference>
<evidence type="ECO:0000256" key="3">
    <source>
        <dbReference type="ARBA" id="ARBA00022763"/>
    </source>
</evidence>
<dbReference type="CDD" id="cd00221">
    <property type="entry name" value="Vsr"/>
    <property type="match status" value="1"/>
</dbReference>
<accession>A0A4R7JJX3</accession>
<evidence type="ECO:0000313" key="8">
    <source>
        <dbReference type="Proteomes" id="UP000295830"/>
    </source>
</evidence>
<dbReference type="AlphaFoldDB" id="A0A4R7JJX3"/>
<protein>
    <recommendedName>
        <fullName evidence="6">Very short patch repair endonuclease</fullName>
        <ecNumber evidence="6">3.1.-.-</ecNumber>
    </recommendedName>
</protein>
<sequence>MADIKNREQRSHNMSAIRGKDTKPEMLVRRYLHSCGYRFRLHRKDLPGKPDLVMPKYQIVIFVHGCFWHRHENCRYSTTPSNRSEFWQEKFAKNVERDSRNREALLESGWRVLIIWECGLKHAKDELPELSRLIENNTGFQVWPTTPPRPRELSNVIQKRG</sequence>
<keyword evidence="1 6" id="KW-0540">Nuclease</keyword>
<evidence type="ECO:0000256" key="5">
    <source>
        <dbReference type="ARBA" id="ARBA00023204"/>
    </source>
</evidence>
<dbReference type="GO" id="GO:0006298">
    <property type="term" value="P:mismatch repair"/>
    <property type="evidence" value="ECO:0007669"/>
    <property type="project" value="UniProtKB-UniRule"/>
</dbReference>
<comment type="function">
    <text evidence="6">May nick specific sequences that contain T:G mispairs resulting from m5C-deamination.</text>
</comment>
<comment type="similarity">
    <text evidence="6">Belongs to the vsr family.</text>
</comment>
<dbReference type="SUPFAM" id="SSF52980">
    <property type="entry name" value="Restriction endonuclease-like"/>
    <property type="match status" value="1"/>
</dbReference>
<evidence type="ECO:0000256" key="2">
    <source>
        <dbReference type="ARBA" id="ARBA00022759"/>
    </source>
</evidence>
<dbReference type="GO" id="GO:0004519">
    <property type="term" value="F:endonuclease activity"/>
    <property type="evidence" value="ECO:0007669"/>
    <property type="project" value="UniProtKB-KW"/>
</dbReference>
<keyword evidence="5 6" id="KW-0234">DNA repair</keyword>
<dbReference type="EC" id="3.1.-.-" evidence="6"/>
<dbReference type="EMBL" id="SOAX01000007">
    <property type="protein sequence ID" value="TDT37716.1"/>
    <property type="molecule type" value="Genomic_DNA"/>
</dbReference>